<keyword evidence="2" id="KW-0067">ATP-binding</keyword>
<gene>
    <name evidence="2" type="primary">SKI2_2</name>
    <name evidence="2" type="ORF">MHBO_005040</name>
</gene>
<name>A0ABV2AUW6_9EUKA</name>
<evidence type="ECO:0000256" key="1">
    <source>
        <dbReference type="SAM" id="Coils"/>
    </source>
</evidence>
<keyword evidence="1" id="KW-0175">Coiled coil</keyword>
<keyword evidence="3" id="KW-1185">Reference proteome</keyword>
<dbReference type="Proteomes" id="UP001439008">
    <property type="component" value="Unassembled WGS sequence"/>
</dbReference>
<evidence type="ECO:0000313" key="2">
    <source>
        <dbReference type="EMBL" id="MES1923465.1"/>
    </source>
</evidence>
<sequence>MMVGIPNRLTSKFRVTFNMILNLLKSEGANVKDVIKKSFDQSDAQLLIPKQLLSLKENKDKLEILKMEKENEMTFEMEEYFKFLVRQRSLLTKLVQYSLMSNNAAKEFAPGLLNCQKF</sequence>
<feature type="coiled-coil region" evidence="1">
    <location>
        <begin position="52"/>
        <end position="79"/>
    </location>
</feature>
<keyword evidence="2" id="KW-0347">Helicase</keyword>
<keyword evidence="2" id="KW-0547">Nucleotide-binding</keyword>
<organism evidence="2 3">
    <name type="scientific">Bonamia ostreae</name>
    <dbReference type="NCBI Taxonomy" id="126728"/>
    <lineage>
        <taxon>Eukaryota</taxon>
        <taxon>Sar</taxon>
        <taxon>Rhizaria</taxon>
        <taxon>Endomyxa</taxon>
        <taxon>Ascetosporea</taxon>
        <taxon>Haplosporida</taxon>
        <taxon>Bonamia</taxon>
    </lineage>
</organism>
<proteinExistence type="predicted"/>
<comment type="caution">
    <text evidence="2">The sequence shown here is derived from an EMBL/GenBank/DDBJ whole genome shotgun (WGS) entry which is preliminary data.</text>
</comment>
<evidence type="ECO:0000313" key="3">
    <source>
        <dbReference type="Proteomes" id="UP001439008"/>
    </source>
</evidence>
<dbReference type="EMBL" id="JBDODL010006317">
    <property type="protein sequence ID" value="MES1923465.1"/>
    <property type="molecule type" value="Genomic_DNA"/>
</dbReference>
<dbReference type="GO" id="GO:0004386">
    <property type="term" value="F:helicase activity"/>
    <property type="evidence" value="ECO:0007669"/>
    <property type="project" value="UniProtKB-KW"/>
</dbReference>
<keyword evidence="2" id="KW-0378">Hydrolase</keyword>
<reference evidence="2 3" key="1">
    <citation type="journal article" date="2024" name="BMC Biol.">
        <title>Comparative genomics of Ascetosporea gives new insight into the evolutionary basis for animal parasitism in Rhizaria.</title>
        <authorList>
            <person name="Hiltunen Thoren M."/>
            <person name="Onut-Brannstrom I."/>
            <person name="Alfjorden A."/>
            <person name="Peckova H."/>
            <person name="Swords F."/>
            <person name="Hooper C."/>
            <person name="Holzer A.S."/>
            <person name="Bass D."/>
            <person name="Burki F."/>
        </authorList>
    </citation>
    <scope>NUCLEOTIDE SEQUENCE [LARGE SCALE GENOMIC DNA]</scope>
    <source>
        <strain evidence="2">20-A016</strain>
    </source>
</reference>
<accession>A0ABV2AUW6</accession>
<protein>
    <submittedName>
        <fullName evidence="2">Antiviral helicase ski2</fullName>
    </submittedName>
</protein>